<keyword evidence="1" id="KW-1133">Transmembrane helix</keyword>
<dbReference type="EMBL" id="JAOVKC010001252">
    <property type="protein sequence ID" value="MCV5626161.1"/>
    <property type="molecule type" value="Genomic_DNA"/>
</dbReference>
<reference evidence="2" key="1">
    <citation type="submission" date="2023-06" db="EMBL/GenBank/DDBJ databases">
        <title>Deciphering the underlying mechanisms mediating the transmission of blaNDM gene from human to animals in China.</title>
        <authorList>
            <person name="Chen K."/>
            <person name="Chen S."/>
        </authorList>
    </citation>
    <scope>NUCLEOTIDE SEQUENCE</scope>
    <source>
        <strain evidence="2">1199</strain>
    </source>
</reference>
<feature type="non-terminal residue" evidence="2">
    <location>
        <position position="66"/>
    </location>
</feature>
<evidence type="ECO:0000256" key="1">
    <source>
        <dbReference type="SAM" id="Phobius"/>
    </source>
</evidence>
<organism evidence="2 3">
    <name type="scientific">Escherichia coli</name>
    <dbReference type="NCBI Taxonomy" id="562"/>
    <lineage>
        <taxon>Bacteria</taxon>
        <taxon>Pseudomonadati</taxon>
        <taxon>Pseudomonadota</taxon>
        <taxon>Gammaproteobacteria</taxon>
        <taxon>Enterobacterales</taxon>
        <taxon>Enterobacteriaceae</taxon>
        <taxon>Escherichia</taxon>
    </lineage>
</organism>
<name>A0AAP3A4K2_ECOLX</name>
<comment type="caution">
    <text evidence="2">The sequence shown here is derived from an EMBL/GenBank/DDBJ whole genome shotgun (WGS) entry which is preliminary data.</text>
</comment>
<keyword evidence="1" id="KW-0812">Transmembrane</keyword>
<sequence>MTNANVLPPSKRPALLWGIVCLVMAAALLILLPQSRLNSSVLAMLPKQAMGDIPPALNDGFMQRLD</sequence>
<protein>
    <submittedName>
        <fullName evidence="2">Uncharacterized protein</fullName>
    </submittedName>
</protein>
<proteinExistence type="predicted"/>
<dbReference type="AlphaFoldDB" id="A0AAP3A4K2"/>
<evidence type="ECO:0000313" key="3">
    <source>
        <dbReference type="Proteomes" id="UP001208624"/>
    </source>
</evidence>
<feature type="transmembrane region" description="Helical" evidence="1">
    <location>
        <begin position="14"/>
        <end position="32"/>
    </location>
</feature>
<accession>A0AAP3A4K2</accession>
<dbReference type="Proteomes" id="UP001208624">
    <property type="component" value="Unassembled WGS sequence"/>
</dbReference>
<gene>
    <name evidence="2" type="ORF">OFN31_31515</name>
</gene>
<keyword evidence="1" id="KW-0472">Membrane</keyword>
<evidence type="ECO:0000313" key="2">
    <source>
        <dbReference type="EMBL" id="MCV5626161.1"/>
    </source>
</evidence>